<comment type="caution">
    <text evidence="4">The sequence shown here is derived from an EMBL/GenBank/DDBJ whole genome shotgun (WGS) entry which is preliminary data.</text>
</comment>
<dbReference type="Gene3D" id="2.60.40.1260">
    <property type="entry name" value="Lamin Tail domain"/>
    <property type="match status" value="1"/>
</dbReference>
<feature type="region of interest" description="Disordered" evidence="1">
    <location>
        <begin position="28"/>
        <end position="48"/>
    </location>
</feature>
<proteinExistence type="predicted"/>
<feature type="domain" description="LTD" evidence="3">
    <location>
        <begin position="32"/>
        <end position="159"/>
    </location>
</feature>
<keyword evidence="5" id="KW-1185">Reference proteome</keyword>
<dbReference type="RefSeq" id="WP_251418420.1">
    <property type="nucleotide sequence ID" value="NZ_JAMQGM010000049.1"/>
</dbReference>
<evidence type="ECO:0000256" key="1">
    <source>
        <dbReference type="SAM" id="MobiDB-lite"/>
    </source>
</evidence>
<dbReference type="SUPFAM" id="SSF74853">
    <property type="entry name" value="Lamin A/C globular tail domain"/>
    <property type="match status" value="1"/>
</dbReference>
<dbReference type="PROSITE" id="PS51841">
    <property type="entry name" value="LTD"/>
    <property type="match status" value="1"/>
</dbReference>
<dbReference type="InterPro" id="IPR001322">
    <property type="entry name" value="Lamin_tail_dom"/>
</dbReference>
<dbReference type="Pfam" id="PF00932">
    <property type="entry name" value="LTD"/>
    <property type="match status" value="1"/>
</dbReference>
<evidence type="ECO:0000259" key="3">
    <source>
        <dbReference type="PROSITE" id="PS51841"/>
    </source>
</evidence>
<accession>A0ABT0XDI6</accession>
<evidence type="ECO:0000313" key="4">
    <source>
        <dbReference type="EMBL" id="MCM2579978.1"/>
    </source>
</evidence>
<organism evidence="4 5">
    <name type="scientific">Streptomyces meridianus</name>
    <dbReference type="NCBI Taxonomy" id="2938945"/>
    <lineage>
        <taxon>Bacteria</taxon>
        <taxon>Bacillati</taxon>
        <taxon>Actinomycetota</taxon>
        <taxon>Actinomycetes</taxon>
        <taxon>Kitasatosporales</taxon>
        <taxon>Streptomycetaceae</taxon>
        <taxon>Streptomyces</taxon>
    </lineage>
</organism>
<feature type="signal peptide" evidence="2">
    <location>
        <begin position="1"/>
        <end position="28"/>
    </location>
</feature>
<dbReference type="InterPro" id="IPR036415">
    <property type="entry name" value="Lamin_tail_dom_sf"/>
</dbReference>
<name>A0ABT0XDI6_9ACTN</name>
<gene>
    <name evidence="4" type="ORF">M1E25_21960</name>
</gene>
<protein>
    <submittedName>
        <fullName evidence="4">Lamin tail domain-containing protein</fullName>
    </submittedName>
</protein>
<reference evidence="4" key="1">
    <citation type="journal article" date="2023" name="Int. J. Syst. Evol. Microbiol.">
        <title>Streptomyces meridianus sp. nov. isolated from brackish water of the Tagus estuary in Alcochete, Portugal.</title>
        <authorList>
            <person name="Santos J.D.N."/>
            <person name="Klimek D."/>
            <person name="Calusinska M."/>
            <person name="Lobo Da Cunha A."/>
            <person name="Catita J."/>
            <person name="Goncalves H."/>
            <person name="Gonzalez I."/>
            <person name="Reyes F."/>
            <person name="Lage O.M."/>
        </authorList>
    </citation>
    <scope>NUCLEOTIDE SEQUENCE</scope>
    <source>
        <strain evidence="4">MTZ3.1</strain>
    </source>
</reference>
<evidence type="ECO:0000313" key="5">
    <source>
        <dbReference type="Proteomes" id="UP001167160"/>
    </source>
</evidence>
<keyword evidence="2" id="KW-0732">Signal</keyword>
<feature type="chain" id="PRO_5045326496" evidence="2">
    <location>
        <begin position="29"/>
        <end position="167"/>
    </location>
</feature>
<dbReference type="Proteomes" id="UP001167160">
    <property type="component" value="Unassembled WGS sequence"/>
</dbReference>
<sequence length="167" mass="18622">MSLSIRSLAATAVAAVALVGAATLPATADGSHRHGHHNGHHGHGQRGGVEISEVQYNSRGIDSRFNRSLNGEWFTVRNDGRFPVQLRNHTVRDGRGHTYRFGWLRLRGGQEVTVHTGYGRDSGSRVYQDSPRHLYSNVRGSLTLRDDEGRRLDRCAWNRWDGGHKSC</sequence>
<evidence type="ECO:0000256" key="2">
    <source>
        <dbReference type="SAM" id="SignalP"/>
    </source>
</evidence>
<feature type="compositionally biased region" description="Basic residues" evidence="1">
    <location>
        <begin position="33"/>
        <end position="44"/>
    </location>
</feature>
<dbReference type="EMBL" id="JAMQGM010000049">
    <property type="protein sequence ID" value="MCM2579978.1"/>
    <property type="molecule type" value="Genomic_DNA"/>
</dbReference>